<dbReference type="PANTHER" id="PTHR42948">
    <property type="entry name" value="TRANSPORTER"/>
    <property type="match status" value="1"/>
</dbReference>
<dbReference type="PROSITE" id="PS50267">
    <property type="entry name" value="NA_NEUROTRAN_SYMP_3"/>
    <property type="match status" value="1"/>
</dbReference>
<evidence type="ECO:0000256" key="5">
    <source>
        <dbReference type="ARBA" id="ARBA00023136"/>
    </source>
</evidence>
<dbReference type="Proteomes" id="UP000182360">
    <property type="component" value="Unassembled WGS sequence"/>
</dbReference>
<feature type="transmembrane region" description="Helical" evidence="6">
    <location>
        <begin position="358"/>
        <end position="378"/>
    </location>
</feature>
<sequence>METQTKQRNSFTGSIGFVLAAAGSAVGLGNIWRFPYLAAKDGGGLFLVVYLALALTFGFALLITEVAIGRKTQESPLTAYSKISKKWGFLGIFSFVVPFIIYPYYCVIGGWVMKYMFSYLAFQGQVAVADGFFTGFITSQWQPIFYTVLFAVLCFIIVYKGVEHGIEKYSKILMPILVVIVIFIAIYSLFISHTDEAGVTRTGLQGAAVYFIPNFEGLTFKGFLTVCLDAMGQLFYSLSIAMGIMIAYGSYMKKDVNLGKSVNQIEIFDTGIALLAGMMIIPAVFAFSGKEGMSAGPGLMFITLPKVFNSLGKFGEFIGLIFFVMVMFAALTSAVSILEAITSSMMDKFKWSRKKSTLVMAASTFVVSIIVCLGYNVFYFDLKLPNGSVGQILDILDYASNNVLMPIIGLLTCILIGWVAKPKTTIDEITLNGEKFGRKTLYVVMIKFVAPILLFIILLKGIGIL</sequence>
<dbReference type="OrthoDB" id="9762833at2"/>
<keyword evidence="2" id="KW-0813">Transport</keyword>
<keyword evidence="4 6" id="KW-1133">Transmembrane helix</keyword>
<feature type="transmembrane region" description="Helical" evidence="6">
    <location>
        <begin position="44"/>
        <end position="68"/>
    </location>
</feature>
<dbReference type="EMBL" id="FOFU01000006">
    <property type="protein sequence ID" value="SEQ57532.1"/>
    <property type="molecule type" value="Genomic_DNA"/>
</dbReference>
<dbReference type="InterPro" id="IPR037272">
    <property type="entry name" value="SNS_sf"/>
</dbReference>
<dbReference type="PANTHER" id="PTHR42948:SF1">
    <property type="entry name" value="TRANSPORTER"/>
    <property type="match status" value="1"/>
</dbReference>
<dbReference type="PRINTS" id="PR00176">
    <property type="entry name" value="NANEUSMPORT"/>
</dbReference>
<proteinExistence type="predicted"/>
<keyword evidence="8" id="KW-1185">Reference proteome</keyword>
<evidence type="ECO:0000256" key="3">
    <source>
        <dbReference type="ARBA" id="ARBA00022692"/>
    </source>
</evidence>
<feature type="transmembrane region" description="Helical" evidence="6">
    <location>
        <begin position="12"/>
        <end position="32"/>
    </location>
</feature>
<dbReference type="RefSeq" id="WP_074644073.1">
    <property type="nucleotide sequence ID" value="NZ_FOFU01000006.1"/>
</dbReference>
<feature type="transmembrane region" description="Helical" evidence="6">
    <location>
        <begin position="317"/>
        <end position="338"/>
    </location>
</feature>
<feature type="transmembrane region" description="Helical" evidence="6">
    <location>
        <begin position="89"/>
        <end position="113"/>
    </location>
</feature>
<dbReference type="eggNOG" id="COG0733">
    <property type="taxonomic scope" value="Bacteria"/>
</dbReference>
<keyword evidence="3 6" id="KW-0812">Transmembrane</keyword>
<comment type="subcellular location">
    <subcellularLocation>
        <location evidence="1">Membrane</location>
        <topology evidence="1">Multi-pass membrane protein</topology>
    </subcellularLocation>
</comment>
<dbReference type="SUPFAM" id="SSF161070">
    <property type="entry name" value="SNF-like"/>
    <property type="match status" value="1"/>
</dbReference>
<keyword evidence="5 6" id="KW-0472">Membrane</keyword>
<feature type="transmembrane region" description="Helical" evidence="6">
    <location>
        <begin position="441"/>
        <end position="462"/>
    </location>
</feature>
<evidence type="ECO:0000256" key="1">
    <source>
        <dbReference type="ARBA" id="ARBA00004141"/>
    </source>
</evidence>
<dbReference type="CDD" id="cd10336">
    <property type="entry name" value="SLC6sbd_Tyt1-Like"/>
    <property type="match status" value="1"/>
</dbReference>
<protein>
    <submittedName>
        <fullName evidence="7">Neurotransmitter:Na+ symporter, NSS family</fullName>
    </submittedName>
</protein>
<feature type="transmembrane region" description="Helical" evidence="6">
    <location>
        <begin position="234"/>
        <end position="251"/>
    </location>
</feature>
<evidence type="ECO:0000313" key="7">
    <source>
        <dbReference type="EMBL" id="SEQ57532.1"/>
    </source>
</evidence>
<dbReference type="InterPro" id="IPR047218">
    <property type="entry name" value="YocR/YhdH-like"/>
</dbReference>
<dbReference type="Pfam" id="PF00209">
    <property type="entry name" value="SNF"/>
    <property type="match status" value="2"/>
</dbReference>
<evidence type="ECO:0000313" key="8">
    <source>
        <dbReference type="Proteomes" id="UP000182360"/>
    </source>
</evidence>
<organism evidence="7 8">
    <name type="scientific">Treponema bryantii</name>
    <dbReference type="NCBI Taxonomy" id="163"/>
    <lineage>
        <taxon>Bacteria</taxon>
        <taxon>Pseudomonadati</taxon>
        <taxon>Spirochaetota</taxon>
        <taxon>Spirochaetia</taxon>
        <taxon>Spirochaetales</taxon>
        <taxon>Treponemataceae</taxon>
        <taxon>Treponema</taxon>
    </lineage>
</organism>
<name>A0A1H9H5C2_9SPIR</name>
<evidence type="ECO:0000256" key="4">
    <source>
        <dbReference type="ARBA" id="ARBA00022989"/>
    </source>
</evidence>
<accession>A0A1H9H5C2</accession>
<dbReference type="AlphaFoldDB" id="A0A1H9H5C2"/>
<feature type="transmembrane region" description="Helical" evidence="6">
    <location>
        <begin position="272"/>
        <end position="289"/>
    </location>
</feature>
<feature type="transmembrane region" description="Helical" evidence="6">
    <location>
        <begin position="172"/>
        <end position="191"/>
    </location>
</feature>
<evidence type="ECO:0000256" key="2">
    <source>
        <dbReference type="ARBA" id="ARBA00022448"/>
    </source>
</evidence>
<gene>
    <name evidence="7" type="ORF">SAMN04487977_10655</name>
</gene>
<dbReference type="NCBIfam" id="NF037979">
    <property type="entry name" value="Na_transp"/>
    <property type="match status" value="1"/>
</dbReference>
<feature type="transmembrane region" description="Helical" evidence="6">
    <location>
        <begin position="398"/>
        <end position="420"/>
    </location>
</feature>
<evidence type="ECO:0000256" key="6">
    <source>
        <dbReference type="SAM" id="Phobius"/>
    </source>
</evidence>
<dbReference type="InterPro" id="IPR000175">
    <property type="entry name" value="Na/ntran_symport"/>
</dbReference>
<dbReference type="GO" id="GO:0016020">
    <property type="term" value="C:membrane"/>
    <property type="evidence" value="ECO:0007669"/>
    <property type="project" value="UniProtKB-SubCell"/>
</dbReference>
<dbReference type="STRING" id="163.SAMN04487775_101178"/>
<feature type="transmembrane region" description="Helical" evidence="6">
    <location>
        <begin position="143"/>
        <end position="160"/>
    </location>
</feature>
<reference evidence="7 8" key="1">
    <citation type="submission" date="2016-10" db="EMBL/GenBank/DDBJ databases">
        <authorList>
            <person name="de Groot N.N."/>
        </authorList>
    </citation>
    <scope>NUCLEOTIDE SEQUENCE [LARGE SCALE GENOMIC DNA]</scope>
    <source>
        <strain evidence="7 8">B25</strain>
    </source>
</reference>